<evidence type="ECO:0000256" key="3">
    <source>
        <dbReference type="PROSITE-ProRule" id="PRU00023"/>
    </source>
</evidence>
<feature type="repeat" description="ANK" evidence="3">
    <location>
        <begin position="157"/>
        <end position="189"/>
    </location>
</feature>
<feature type="region of interest" description="Disordered" evidence="4">
    <location>
        <begin position="340"/>
        <end position="376"/>
    </location>
</feature>
<dbReference type="InterPro" id="IPR033635">
    <property type="entry name" value="ANKS1/Caskin"/>
</dbReference>
<feature type="repeat" description="ANK" evidence="3">
    <location>
        <begin position="223"/>
        <end position="251"/>
    </location>
</feature>
<comment type="caution">
    <text evidence="5">The sequence shown here is derived from an EMBL/GenBank/DDBJ whole genome shotgun (WGS) entry which is preliminary data.</text>
</comment>
<evidence type="ECO:0000256" key="2">
    <source>
        <dbReference type="ARBA" id="ARBA00023043"/>
    </source>
</evidence>
<dbReference type="PANTHER" id="PTHR24174:SF3">
    <property type="entry name" value="ANKYRIN REPEAT AND STERILE ALPHA MOTIF DOMAIN-CONTAINING PROTEIN 1B"/>
    <property type="match status" value="1"/>
</dbReference>
<dbReference type="GO" id="GO:0005829">
    <property type="term" value="C:cytosol"/>
    <property type="evidence" value="ECO:0007669"/>
    <property type="project" value="TreeGrafter"/>
</dbReference>
<accession>Q4SA87</accession>
<dbReference type="InterPro" id="IPR036770">
    <property type="entry name" value="Ankyrin_rpt-contain_sf"/>
</dbReference>
<dbReference type="SMART" id="SM00248">
    <property type="entry name" value="ANK"/>
    <property type="match status" value="7"/>
</dbReference>
<sequence>GMGKEHELLEAARTGNVALVEKLLSGKRKILGSGSGSIPLPNLLRLYTPHVHTPGYPQGQKKRERGGRKRSDSISMWKGLNVNCTDSSGYTPLHHASLNGHRDVVLKLLQYEASTNVEDNKGCFPLHLAAWRGDVDIVRILIHHGPSHCRVNQQNHEKETALHCAAQYGHSDVVSVLLHELTDPTMRNSRQETPLDLAALYGRLEVVCMLINTHPNLMTCHCRRHTPLHLAARNGHHSTVQTLLQAGMDVNCLAVCYAQNGETDNGSALHEAALFGKMDVVRLLLDSGIKTNLRDSQGRTALEILREHPAQKSQQITALIQEYMMDEMERRSIVEEPVRKCPVPAPRTSVSSPSASPSVRHNSEDSHTITLAFSGE</sequence>
<dbReference type="GO" id="GO:0046875">
    <property type="term" value="F:ephrin receptor binding"/>
    <property type="evidence" value="ECO:0007669"/>
    <property type="project" value="TreeGrafter"/>
</dbReference>
<dbReference type="Pfam" id="PF12796">
    <property type="entry name" value="Ank_2"/>
    <property type="match status" value="3"/>
</dbReference>
<dbReference type="EMBL" id="CAAE01014691">
    <property type="protein sequence ID" value="CAG02445.1"/>
    <property type="molecule type" value="Genomic_DNA"/>
</dbReference>
<reference evidence="5" key="2">
    <citation type="submission" date="2004-02" db="EMBL/GenBank/DDBJ databases">
        <authorList>
            <consortium name="Genoscope"/>
            <consortium name="Whitehead Institute Centre for Genome Research"/>
        </authorList>
    </citation>
    <scope>NUCLEOTIDE SEQUENCE</scope>
</reference>
<dbReference type="InterPro" id="IPR002110">
    <property type="entry name" value="Ankyrin_rpt"/>
</dbReference>
<feature type="non-terminal residue" evidence="5">
    <location>
        <position position="1"/>
    </location>
</feature>
<dbReference type="KEGG" id="tng:GSTEN00021564G001"/>
<evidence type="ECO:0000256" key="4">
    <source>
        <dbReference type="SAM" id="MobiDB-lite"/>
    </source>
</evidence>
<dbReference type="SUPFAM" id="SSF48403">
    <property type="entry name" value="Ankyrin repeat"/>
    <property type="match status" value="1"/>
</dbReference>
<reference evidence="5" key="1">
    <citation type="journal article" date="2004" name="Nature">
        <title>Genome duplication in the teleost fish Tetraodon nigroviridis reveals the early vertebrate proto-karyotype.</title>
        <authorList>
            <person name="Jaillon O."/>
            <person name="Aury J.-M."/>
            <person name="Brunet F."/>
            <person name="Petit J.-L."/>
            <person name="Stange-Thomann N."/>
            <person name="Mauceli E."/>
            <person name="Bouneau L."/>
            <person name="Fischer C."/>
            <person name="Ozouf-Costaz C."/>
            <person name="Bernot A."/>
            <person name="Nicaud S."/>
            <person name="Jaffe D."/>
            <person name="Fisher S."/>
            <person name="Lutfalla G."/>
            <person name="Dossat C."/>
            <person name="Segurens B."/>
            <person name="Dasilva C."/>
            <person name="Salanoubat M."/>
            <person name="Levy M."/>
            <person name="Boudet N."/>
            <person name="Castellano S."/>
            <person name="Anthouard V."/>
            <person name="Jubin C."/>
            <person name="Castelli V."/>
            <person name="Katinka M."/>
            <person name="Vacherie B."/>
            <person name="Biemont C."/>
            <person name="Skalli Z."/>
            <person name="Cattolico L."/>
            <person name="Poulain J."/>
            <person name="De Berardinis V."/>
            <person name="Cruaud C."/>
            <person name="Duprat S."/>
            <person name="Brottier P."/>
            <person name="Coutanceau J.-P."/>
            <person name="Gouzy J."/>
            <person name="Parra G."/>
            <person name="Lardier G."/>
            <person name="Chapple C."/>
            <person name="McKernan K.J."/>
            <person name="McEwan P."/>
            <person name="Bosak S."/>
            <person name="Kellis M."/>
            <person name="Volff J.-N."/>
            <person name="Guigo R."/>
            <person name="Zody M.C."/>
            <person name="Mesirov J."/>
            <person name="Lindblad-Toh K."/>
            <person name="Birren B."/>
            <person name="Nusbaum C."/>
            <person name="Kahn D."/>
            <person name="Robinson-Rechavi M."/>
            <person name="Laudet V."/>
            <person name="Schachter V."/>
            <person name="Quetier F."/>
            <person name="Saurin W."/>
            <person name="Scarpelli C."/>
            <person name="Wincker P."/>
            <person name="Lander E.S."/>
            <person name="Weissenbach J."/>
            <person name="Roest Crollius H."/>
        </authorList>
    </citation>
    <scope>NUCLEOTIDE SEQUENCE [LARGE SCALE GENOMIC DNA]</scope>
</reference>
<dbReference type="GO" id="GO:0048013">
    <property type="term" value="P:ephrin receptor signaling pathway"/>
    <property type="evidence" value="ECO:0007669"/>
    <property type="project" value="TreeGrafter"/>
</dbReference>
<dbReference type="Gene3D" id="1.25.40.20">
    <property type="entry name" value="Ankyrin repeat-containing domain"/>
    <property type="match status" value="2"/>
</dbReference>
<feature type="repeat" description="ANK" evidence="3">
    <location>
        <begin position="121"/>
        <end position="153"/>
    </location>
</feature>
<evidence type="ECO:0000313" key="5">
    <source>
        <dbReference type="EMBL" id="CAG02445.1"/>
    </source>
</evidence>
<keyword evidence="1" id="KW-0677">Repeat</keyword>
<feature type="repeat" description="ANK" evidence="3">
    <location>
        <begin position="88"/>
        <end position="120"/>
    </location>
</feature>
<dbReference type="PANTHER" id="PTHR24174">
    <property type="entry name" value="ANKYRIN REPEAT AND STERILE ALPHA MOTIF DOMAIN-CONTAINING PROTEIN 1"/>
    <property type="match status" value="1"/>
</dbReference>
<dbReference type="PROSITE" id="PS50297">
    <property type="entry name" value="ANK_REP_REGION"/>
    <property type="match status" value="5"/>
</dbReference>
<protein>
    <submittedName>
        <fullName evidence="5">(spotted green pufferfish) hypothetical protein</fullName>
    </submittedName>
</protein>
<feature type="region of interest" description="Disordered" evidence="4">
    <location>
        <begin position="51"/>
        <end position="72"/>
    </location>
</feature>
<name>Q4SA87_TETNG</name>
<dbReference type="OrthoDB" id="10039052at2759"/>
<evidence type="ECO:0000256" key="1">
    <source>
        <dbReference type="ARBA" id="ARBA00022737"/>
    </source>
</evidence>
<dbReference type="PRINTS" id="PR01415">
    <property type="entry name" value="ANKYRIN"/>
</dbReference>
<proteinExistence type="predicted"/>
<keyword evidence="2 3" id="KW-0040">ANK repeat</keyword>
<gene>
    <name evidence="5" type="ORF">GSTENG00021564001</name>
</gene>
<dbReference type="AlphaFoldDB" id="Q4SA87"/>
<feature type="compositionally biased region" description="Low complexity" evidence="4">
    <location>
        <begin position="346"/>
        <end position="360"/>
    </location>
</feature>
<organism evidence="5">
    <name type="scientific">Tetraodon nigroviridis</name>
    <name type="common">Spotted green pufferfish</name>
    <name type="synonym">Chelonodon nigroviridis</name>
    <dbReference type="NCBI Taxonomy" id="99883"/>
    <lineage>
        <taxon>Eukaryota</taxon>
        <taxon>Metazoa</taxon>
        <taxon>Chordata</taxon>
        <taxon>Craniata</taxon>
        <taxon>Vertebrata</taxon>
        <taxon>Euteleostomi</taxon>
        <taxon>Actinopterygii</taxon>
        <taxon>Neopterygii</taxon>
        <taxon>Teleostei</taxon>
        <taxon>Neoteleostei</taxon>
        <taxon>Acanthomorphata</taxon>
        <taxon>Eupercaria</taxon>
        <taxon>Tetraodontiformes</taxon>
        <taxon>Tetradontoidea</taxon>
        <taxon>Tetraodontidae</taxon>
        <taxon>Tetraodon</taxon>
    </lineage>
</organism>
<dbReference type="PROSITE" id="PS50088">
    <property type="entry name" value="ANK_REPEAT"/>
    <property type="match status" value="5"/>
</dbReference>
<feature type="repeat" description="ANK" evidence="3">
    <location>
        <begin position="264"/>
        <end position="296"/>
    </location>
</feature>